<dbReference type="InterPro" id="IPR011115">
    <property type="entry name" value="SecA_DEAD"/>
</dbReference>
<dbReference type="InterPro" id="IPR000185">
    <property type="entry name" value="SecA"/>
</dbReference>
<dbReference type="GO" id="GO:0005886">
    <property type="term" value="C:plasma membrane"/>
    <property type="evidence" value="ECO:0007669"/>
    <property type="project" value="UniProtKB-SubCell"/>
</dbReference>
<dbReference type="PROSITE" id="PS51194">
    <property type="entry name" value="HELICASE_CTER"/>
    <property type="match status" value="1"/>
</dbReference>
<sequence length="770" mass="83013">MALVSDRLWRALGRSAQKNQSRSRSTVDQASDLASWATDLTDAEIADTATSLRVADAGKLDVPRYLALVREAADRSIDMRPFDVQLLGAVRMLEGDVVEMATGEGKTLAGAVAAVGYVLSGRHVHVISINDFLAQRDATWMGPLFEILGISVGWIAESSTPEHRRNAYGCDVTYASVNEIGFDVLRDHLVDDVAQLVTPTPDVALIDEADSVLVDEALVPLVLAGSVSTDVPAEKVFDAIRLLDEGIDYDTDADGRNVFLTDVGATRVEKELGGIDLYSEDHVGTTLVAVNVALHAQVLVKRDVHYIVRDGRVQLINASRGRVAELQRWPDGLQAAVETKERLTQTETGEILDTITVQALIGRYATVCGMTGTALAAGEQLRTFYGLGVSVIPPNQPNVRVDEPDRVYDTVANKNAAVVEFVKEVHATGQPVLIGTHDVAESESLASLLDDAGVSAVVLNAKNDAEEATVIAKAGVRGAVTVSTQIAGRGTDIKLGGPEGVEDASVKAAVVELGGLLVVGTGRHTTERLDDQLRGRAGRQGDPGRSVFFSSWEDDVVTANLGPKEQPKQHDETGLITAGRVADKIDHAQRIAEGAMLDVHSRTWKYNELTAQHREILDSRRASLLTTDEALELLASAAPDRAAELRRTLDEDVLVVAARRIVLYHLDRAWSDYLAHLADVRESIHLRALGRENPLDEYHRIAVDAFKTVSSKAIEQAVSTFENAEITSEGIDLDTEGLHRPTSTWTYMVHDNPFAGTAANRSGLGVIFGG</sequence>
<evidence type="ECO:0000259" key="13">
    <source>
        <dbReference type="PROSITE" id="PS51192"/>
    </source>
</evidence>
<dbReference type="InterPro" id="IPR014018">
    <property type="entry name" value="SecA_motor_DEAD"/>
</dbReference>
<name>A0A177YQF7_9NOCA</name>
<dbReference type="GO" id="GO:0006605">
    <property type="term" value="P:protein targeting"/>
    <property type="evidence" value="ECO:0007669"/>
    <property type="project" value="UniProtKB-UniRule"/>
</dbReference>
<evidence type="ECO:0000256" key="6">
    <source>
        <dbReference type="ARBA" id="ARBA00022741"/>
    </source>
</evidence>
<evidence type="ECO:0000256" key="2">
    <source>
        <dbReference type="ARBA" id="ARBA00007650"/>
    </source>
</evidence>
<dbReference type="GO" id="GO:0031522">
    <property type="term" value="C:cell envelope Sec protein transport complex"/>
    <property type="evidence" value="ECO:0007669"/>
    <property type="project" value="TreeGrafter"/>
</dbReference>
<dbReference type="InterPro" id="IPR036266">
    <property type="entry name" value="SecA_Wing/Scaffold_sf"/>
</dbReference>
<dbReference type="NCBIfam" id="TIGR04221">
    <property type="entry name" value="SecA2_Mycobac"/>
    <property type="match status" value="1"/>
</dbReference>
<organism evidence="16 17">
    <name type="scientific">Rhodococcoides kyotonense</name>
    <dbReference type="NCBI Taxonomy" id="398843"/>
    <lineage>
        <taxon>Bacteria</taxon>
        <taxon>Bacillati</taxon>
        <taxon>Actinomycetota</taxon>
        <taxon>Actinomycetes</taxon>
        <taxon>Mycobacteriales</taxon>
        <taxon>Nocardiaceae</taxon>
        <taxon>Rhodococcoides</taxon>
    </lineage>
</organism>
<dbReference type="HAMAP" id="MF_01382">
    <property type="entry name" value="SecA"/>
    <property type="match status" value="1"/>
</dbReference>
<dbReference type="GO" id="GO:0008564">
    <property type="term" value="F:protein-exporting ATPase activity"/>
    <property type="evidence" value="ECO:0007669"/>
    <property type="project" value="UniProtKB-EC"/>
</dbReference>
<dbReference type="InterPro" id="IPR036670">
    <property type="entry name" value="SecA_X-link_sf"/>
</dbReference>
<dbReference type="EMBL" id="LVHI01000001">
    <property type="protein sequence ID" value="OAK57449.1"/>
    <property type="molecule type" value="Genomic_DNA"/>
</dbReference>
<evidence type="ECO:0000313" key="17">
    <source>
        <dbReference type="Proteomes" id="UP000077519"/>
    </source>
</evidence>
<dbReference type="FunFam" id="3.40.50.300:FF:000429">
    <property type="entry name" value="Preprotein translocase subunit SecA"/>
    <property type="match status" value="1"/>
</dbReference>
<reference evidence="16 17" key="1">
    <citation type="submission" date="2016-03" db="EMBL/GenBank/DDBJ databases">
        <title>Genome sequence of Rhodococcus kyotonensis KB10.</title>
        <authorList>
            <person name="Jeong H."/>
            <person name="Hong C.E."/>
            <person name="Jo S.H."/>
            <person name="Park J.M."/>
        </authorList>
    </citation>
    <scope>NUCLEOTIDE SEQUENCE [LARGE SCALE GENOMIC DNA]</scope>
    <source>
        <strain evidence="16 17">KB10</strain>
    </source>
</reference>
<comment type="catalytic activity">
    <reaction evidence="12">
        <text>ATP + H2O + cellular proteinSide 1 = ADP + phosphate + cellular proteinSide 2.</text>
        <dbReference type="EC" id="7.4.2.8"/>
    </reaction>
</comment>
<dbReference type="InterPro" id="IPR014001">
    <property type="entry name" value="Helicase_ATP-bd"/>
</dbReference>
<keyword evidence="4 12" id="KW-1003">Cell membrane</keyword>
<dbReference type="InterPro" id="IPR011116">
    <property type="entry name" value="SecA_Wing/Scaffold"/>
</dbReference>
<keyword evidence="11 12" id="KW-0472">Membrane</keyword>
<gene>
    <name evidence="12 16" type="primary">secA</name>
    <name evidence="16" type="ORF">A3K89_01215</name>
</gene>
<proteinExistence type="inferred from homology"/>
<dbReference type="SMART" id="SM00957">
    <property type="entry name" value="SecA_DEAD"/>
    <property type="match status" value="1"/>
</dbReference>
<comment type="subunit">
    <text evidence="12">Monomer and homodimer. Part of the essential Sec protein translocation apparatus which comprises SecA, SecYEG and auxiliary proteins SecDF. Other proteins may also be involved.</text>
</comment>
<dbReference type="GO" id="GO:0065002">
    <property type="term" value="P:intracellular protein transmembrane transport"/>
    <property type="evidence" value="ECO:0007669"/>
    <property type="project" value="UniProtKB-UniRule"/>
</dbReference>
<evidence type="ECO:0000259" key="15">
    <source>
        <dbReference type="PROSITE" id="PS51196"/>
    </source>
</evidence>
<dbReference type="InterPro" id="IPR011130">
    <property type="entry name" value="SecA_preprotein_X-link_dom"/>
</dbReference>
<dbReference type="PROSITE" id="PS51196">
    <property type="entry name" value="SECA_MOTOR_DEAD"/>
    <property type="match status" value="1"/>
</dbReference>
<evidence type="ECO:0000256" key="9">
    <source>
        <dbReference type="ARBA" id="ARBA00022967"/>
    </source>
</evidence>
<feature type="domain" description="SecA family profile" evidence="15">
    <location>
        <begin position="5"/>
        <end position="598"/>
    </location>
</feature>
<dbReference type="Gene3D" id="3.90.1440.10">
    <property type="entry name" value="SecA, preprotein cross-linking domain"/>
    <property type="match status" value="1"/>
</dbReference>
<evidence type="ECO:0000256" key="7">
    <source>
        <dbReference type="ARBA" id="ARBA00022840"/>
    </source>
</evidence>
<dbReference type="SUPFAM" id="SSF81767">
    <property type="entry name" value="Pre-protein crosslinking domain of SecA"/>
    <property type="match status" value="1"/>
</dbReference>
<protein>
    <recommendedName>
        <fullName evidence="12">Protein translocase subunit SecA</fullName>
        <ecNumber evidence="12">7.4.2.8</ecNumber>
    </recommendedName>
</protein>
<dbReference type="Pfam" id="PF07516">
    <property type="entry name" value="SecA_SW"/>
    <property type="match status" value="1"/>
</dbReference>
<evidence type="ECO:0000256" key="3">
    <source>
        <dbReference type="ARBA" id="ARBA00022448"/>
    </source>
</evidence>
<evidence type="ECO:0000256" key="5">
    <source>
        <dbReference type="ARBA" id="ARBA00022490"/>
    </source>
</evidence>
<keyword evidence="10 12" id="KW-0811">Translocation</keyword>
<dbReference type="GO" id="GO:0005524">
    <property type="term" value="F:ATP binding"/>
    <property type="evidence" value="ECO:0007669"/>
    <property type="project" value="UniProtKB-UniRule"/>
</dbReference>
<dbReference type="Gene3D" id="3.40.50.300">
    <property type="entry name" value="P-loop containing nucleotide triphosphate hydrolases"/>
    <property type="match status" value="3"/>
</dbReference>
<keyword evidence="17" id="KW-1185">Reference proteome</keyword>
<dbReference type="PRINTS" id="PR00906">
    <property type="entry name" value="SECA"/>
</dbReference>
<dbReference type="InterPro" id="IPR044722">
    <property type="entry name" value="SecA_SF2_C"/>
</dbReference>
<feature type="binding site" evidence="12">
    <location>
        <begin position="103"/>
        <end position="107"/>
    </location>
    <ligand>
        <name>ATP</name>
        <dbReference type="ChEBI" id="CHEBI:30616"/>
    </ligand>
</feature>
<feature type="domain" description="Helicase C-terminal" evidence="14">
    <location>
        <begin position="417"/>
        <end position="589"/>
    </location>
</feature>
<comment type="caution">
    <text evidence="16">The sequence shown here is derived from an EMBL/GenBank/DDBJ whole genome shotgun (WGS) entry which is preliminary data.</text>
</comment>
<dbReference type="AlphaFoldDB" id="A0A177YQF7"/>
<dbReference type="InterPro" id="IPR026389">
    <property type="entry name" value="SecA_Actinobact-type"/>
</dbReference>
<comment type="function">
    <text evidence="12">Part of the Sec protein translocase complex. Interacts with the SecYEG preprotein conducting channel. Has a central role in coupling the hydrolysis of ATP to the transfer of proteins into and across the cell membrane, serving as an ATP-driven molecular motor driving the stepwise translocation of polypeptide chains across the membrane.</text>
</comment>
<evidence type="ECO:0000256" key="10">
    <source>
        <dbReference type="ARBA" id="ARBA00023010"/>
    </source>
</evidence>
<comment type="similarity">
    <text evidence="2 12">Belongs to the SecA family.</text>
</comment>
<dbReference type="SUPFAM" id="SSF52540">
    <property type="entry name" value="P-loop containing nucleoside triphosphate hydrolases"/>
    <property type="match status" value="2"/>
</dbReference>
<dbReference type="RefSeq" id="WP_068420740.1">
    <property type="nucleotide sequence ID" value="NZ_LVHI01000001.1"/>
</dbReference>
<dbReference type="GO" id="GO:0005829">
    <property type="term" value="C:cytosol"/>
    <property type="evidence" value="ECO:0007669"/>
    <property type="project" value="TreeGrafter"/>
</dbReference>
<keyword evidence="9 12" id="KW-1278">Translocase</keyword>
<feature type="binding site" evidence="12">
    <location>
        <position position="492"/>
    </location>
    <ligand>
        <name>ATP</name>
        <dbReference type="ChEBI" id="CHEBI:30616"/>
    </ligand>
</feature>
<keyword evidence="5 12" id="KW-0963">Cytoplasm</keyword>
<dbReference type="GO" id="GO:0017038">
    <property type="term" value="P:protein import"/>
    <property type="evidence" value="ECO:0007669"/>
    <property type="project" value="InterPro"/>
</dbReference>
<evidence type="ECO:0000256" key="8">
    <source>
        <dbReference type="ARBA" id="ARBA00022927"/>
    </source>
</evidence>
<dbReference type="PANTHER" id="PTHR30612">
    <property type="entry name" value="SECA INNER MEMBRANE COMPONENT OF SEC PROTEIN SECRETION SYSTEM"/>
    <property type="match status" value="1"/>
</dbReference>
<evidence type="ECO:0000256" key="1">
    <source>
        <dbReference type="ARBA" id="ARBA00004170"/>
    </source>
</evidence>
<evidence type="ECO:0000256" key="12">
    <source>
        <dbReference type="HAMAP-Rule" id="MF_01382"/>
    </source>
</evidence>
<dbReference type="Pfam" id="PF21090">
    <property type="entry name" value="P-loop_SecA"/>
    <property type="match status" value="1"/>
</dbReference>
<feature type="binding site" evidence="12">
    <location>
        <position position="85"/>
    </location>
    <ligand>
        <name>ATP</name>
        <dbReference type="ChEBI" id="CHEBI:30616"/>
    </ligand>
</feature>
<evidence type="ECO:0000313" key="16">
    <source>
        <dbReference type="EMBL" id="OAK57449.1"/>
    </source>
</evidence>
<comment type="subcellular location">
    <subcellularLocation>
        <location evidence="12">Cell membrane</location>
        <topology evidence="12">Peripheral membrane protein</topology>
        <orientation evidence="12">Cytoplasmic side</orientation>
    </subcellularLocation>
    <subcellularLocation>
        <location evidence="12">Cytoplasm</location>
    </subcellularLocation>
    <subcellularLocation>
        <location evidence="1">Membrane</location>
        <topology evidence="1">Peripheral membrane protein</topology>
    </subcellularLocation>
    <text evidence="12">Distribution is 50-50.</text>
</comment>
<dbReference type="Pfam" id="PF07517">
    <property type="entry name" value="SecA_DEAD"/>
    <property type="match status" value="1"/>
</dbReference>
<dbReference type="PROSITE" id="PS51192">
    <property type="entry name" value="HELICASE_ATP_BIND_1"/>
    <property type="match status" value="1"/>
</dbReference>
<dbReference type="Proteomes" id="UP000077519">
    <property type="component" value="Unassembled WGS sequence"/>
</dbReference>
<keyword evidence="7 12" id="KW-0067">ATP-binding</keyword>
<keyword evidence="6 12" id="KW-0547">Nucleotide-binding</keyword>
<keyword evidence="8 12" id="KW-0653">Protein transport</keyword>
<evidence type="ECO:0000256" key="11">
    <source>
        <dbReference type="ARBA" id="ARBA00023136"/>
    </source>
</evidence>
<dbReference type="PANTHER" id="PTHR30612:SF0">
    <property type="entry name" value="CHLOROPLAST PROTEIN-TRANSPORTING ATPASE"/>
    <property type="match status" value="1"/>
</dbReference>
<dbReference type="EC" id="7.4.2.8" evidence="12"/>
<dbReference type="SMART" id="SM00958">
    <property type="entry name" value="SecA_PP_bind"/>
    <property type="match status" value="1"/>
</dbReference>
<dbReference type="SUPFAM" id="SSF81886">
    <property type="entry name" value="Helical scaffold and wing domains of SecA"/>
    <property type="match status" value="1"/>
</dbReference>
<dbReference type="Gene3D" id="1.10.3060.10">
    <property type="entry name" value="Helical scaffold and wing domains of SecA"/>
    <property type="match status" value="1"/>
</dbReference>
<dbReference type="CDD" id="cd17928">
    <property type="entry name" value="DEXDc_SecA"/>
    <property type="match status" value="1"/>
</dbReference>
<dbReference type="Pfam" id="PF01043">
    <property type="entry name" value="SecA_PP_bind"/>
    <property type="match status" value="1"/>
</dbReference>
<accession>A0A177YQF7</accession>
<evidence type="ECO:0000256" key="4">
    <source>
        <dbReference type="ARBA" id="ARBA00022475"/>
    </source>
</evidence>
<dbReference type="InterPro" id="IPR001650">
    <property type="entry name" value="Helicase_C-like"/>
</dbReference>
<dbReference type="GO" id="GO:0043952">
    <property type="term" value="P:protein transport by the Sec complex"/>
    <property type="evidence" value="ECO:0007669"/>
    <property type="project" value="TreeGrafter"/>
</dbReference>
<keyword evidence="3 12" id="KW-0813">Transport</keyword>
<dbReference type="InterPro" id="IPR027417">
    <property type="entry name" value="P-loop_NTPase"/>
</dbReference>
<dbReference type="CDD" id="cd18803">
    <property type="entry name" value="SF2_C_secA"/>
    <property type="match status" value="1"/>
</dbReference>
<feature type="domain" description="Helicase ATP-binding" evidence="13">
    <location>
        <begin position="87"/>
        <end position="245"/>
    </location>
</feature>
<evidence type="ECO:0000259" key="14">
    <source>
        <dbReference type="PROSITE" id="PS51194"/>
    </source>
</evidence>